<dbReference type="Pfam" id="PF07729">
    <property type="entry name" value="FCD"/>
    <property type="match status" value="1"/>
</dbReference>
<protein>
    <submittedName>
        <fullName evidence="5">FadR family transcriptional regulator</fullName>
    </submittedName>
</protein>
<dbReference type="Proteomes" id="UP000322159">
    <property type="component" value="Chromosome"/>
</dbReference>
<dbReference type="EMBL" id="CP043504">
    <property type="protein sequence ID" value="QEO10428.1"/>
    <property type="molecule type" value="Genomic_DNA"/>
</dbReference>
<dbReference type="SMART" id="SM00345">
    <property type="entry name" value="HTH_GNTR"/>
    <property type="match status" value="1"/>
</dbReference>
<dbReference type="RefSeq" id="WP_149325845.1">
    <property type="nucleotide sequence ID" value="NZ_CP043504.1"/>
</dbReference>
<reference evidence="5 6" key="1">
    <citation type="submission" date="2019-09" db="EMBL/GenBank/DDBJ databases">
        <title>Genome sequencing of strain KACC 19322.</title>
        <authorList>
            <person name="Heo J."/>
            <person name="Kim S.-J."/>
            <person name="Kim J.-S."/>
            <person name="Hong S.-B."/>
            <person name="Kwon S.-W."/>
        </authorList>
    </citation>
    <scope>NUCLEOTIDE SEQUENCE [LARGE SCALE GENOMIC DNA]</scope>
    <source>
        <strain evidence="5 6">KACC 19322</strain>
    </source>
</reference>
<dbReference type="KEGG" id="lyk:FLP23_10670"/>
<organism evidence="5 6">
    <name type="scientific">Protaetiibacter larvae</name>
    <dbReference type="NCBI Taxonomy" id="2592654"/>
    <lineage>
        <taxon>Bacteria</taxon>
        <taxon>Bacillati</taxon>
        <taxon>Actinomycetota</taxon>
        <taxon>Actinomycetes</taxon>
        <taxon>Micrococcales</taxon>
        <taxon>Microbacteriaceae</taxon>
        <taxon>Protaetiibacter</taxon>
    </lineage>
</organism>
<dbReference type="Gene3D" id="1.20.120.530">
    <property type="entry name" value="GntR ligand-binding domain-like"/>
    <property type="match status" value="1"/>
</dbReference>
<evidence type="ECO:0000256" key="3">
    <source>
        <dbReference type="ARBA" id="ARBA00023163"/>
    </source>
</evidence>
<dbReference type="SUPFAM" id="SSF46785">
    <property type="entry name" value="Winged helix' DNA-binding domain"/>
    <property type="match status" value="1"/>
</dbReference>
<dbReference type="InterPro" id="IPR011711">
    <property type="entry name" value="GntR_C"/>
</dbReference>
<dbReference type="PRINTS" id="PR00035">
    <property type="entry name" value="HTHGNTR"/>
</dbReference>
<dbReference type="AlphaFoldDB" id="A0A5C1YAJ2"/>
<dbReference type="GO" id="GO:0003677">
    <property type="term" value="F:DNA binding"/>
    <property type="evidence" value="ECO:0007669"/>
    <property type="project" value="UniProtKB-KW"/>
</dbReference>
<evidence type="ECO:0000256" key="1">
    <source>
        <dbReference type="ARBA" id="ARBA00023015"/>
    </source>
</evidence>
<evidence type="ECO:0000259" key="4">
    <source>
        <dbReference type="PROSITE" id="PS50949"/>
    </source>
</evidence>
<proteinExistence type="predicted"/>
<keyword evidence="6" id="KW-1185">Reference proteome</keyword>
<keyword evidence="2" id="KW-0238">DNA-binding</keyword>
<keyword evidence="3" id="KW-0804">Transcription</keyword>
<sequence>MAVTDSAILRIREMILNGELAPGMRLPPEKELSERLGLSRSSMREAVKALEVIRVLDVRQGDGTYVTSLEPRLLLEALSFVIDLHSDDSILEMFAVRRILESEAVAMAAARIDEDTIAHLRSLTASVDDSTDIEGLVAHDLEFHQAIVQAAGNGYLATLLESLSSHTVRARIWRGLTQENAVARTLAEHESLVAALERRDARLAASLAHVHIAGVEQWLASWAEDELEPAEADAVEPAEE</sequence>
<dbReference type="InterPro" id="IPR000524">
    <property type="entry name" value="Tscrpt_reg_HTH_GntR"/>
</dbReference>
<evidence type="ECO:0000313" key="6">
    <source>
        <dbReference type="Proteomes" id="UP000322159"/>
    </source>
</evidence>
<name>A0A5C1YAJ2_9MICO</name>
<feature type="domain" description="HTH gntR-type" evidence="4">
    <location>
        <begin position="1"/>
        <end position="69"/>
    </location>
</feature>
<dbReference type="PANTHER" id="PTHR43537:SF5">
    <property type="entry name" value="UXU OPERON TRANSCRIPTIONAL REGULATOR"/>
    <property type="match status" value="1"/>
</dbReference>
<dbReference type="InterPro" id="IPR036390">
    <property type="entry name" value="WH_DNA-bd_sf"/>
</dbReference>
<dbReference type="InterPro" id="IPR036388">
    <property type="entry name" value="WH-like_DNA-bd_sf"/>
</dbReference>
<dbReference type="GO" id="GO:0003700">
    <property type="term" value="F:DNA-binding transcription factor activity"/>
    <property type="evidence" value="ECO:0007669"/>
    <property type="project" value="InterPro"/>
</dbReference>
<dbReference type="InterPro" id="IPR008920">
    <property type="entry name" value="TF_FadR/GntR_C"/>
</dbReference>
<dbReference type="PROSITE" id="PS50949">
    <property type="entry name" value="HTH_GNTR"/>
    <property type="match status" value="1"/>
</dbReference>
<dbReference type="PANTHER" id="PTHR43537">
    <property type="entry name" value="TRANSCRIPTIONAL REGULATOR, GNTR FAMILY"/>
    <property type="match status" value="1"/>
</dbReference>
<dbReference type="Pfam" id="PF00392">
    <property type="entry name" value="GntR"/>
    <property type="match status" value="1"/>
</dbReference>
<dbReference type="OrthoDB" id="7989071at2"/>
<gene>
    <name evidence="5" type="ORF">FLP23_10670</name>
</gene>
<accession>A0A5C1YAJ2</accession>
<dbReference type="CDD" id="cd07377">
    <property type="entry name" value="WHTH_GntR"/>
    <property type="match status" value="1"/>
</dbReference>
<dbReference type="Gene3D" id="1.10.10.10">
    <property type="entry name" value="Winged helix-like DNA-binding domain superfamily/Winged helix DNA-binding domain"/>
    <property type="match status" value="1"/>
</dbReference>
<evidence type="ECO:0000256" key="2">
    <source>
        <dbReference type="ARBA" id="ARBA00023125"/>
    </source>
</evidence>
<evidence type="ECO:0000313" key="5">
    <source>
        <dbReference type="EMBL" id="QEO10428.1"/>
    </source>
</evidence>
<dbReference type="SUPFAM" id="SSF48008">
    <property type="entry name" value="GntR ligand-binding domain-like"/>
    <property type="match status" value="1"/>
</dbReference>
<keyword evidence="1" id="KW-0805">Transcription regulation</keyword>
<dbReference type="SMART" id="SM00895">
    <property type="entry name" value="FCD"/>
    <property type="match status" value="1"/>
</dbReference>